<sequence length="398" mass="40335">MIARVHPAVVVGGVAGWAVALAPGQLPRPALLLAVVGTVLALIGMGVGSLVSMAARGRTASREFLAGTAVVVGGLLVPALWWQTRVCEDLGAPTPGIGWVATVAGVPLLVAGAVVVIPARAWAIGAVLAALVAGPAATANAAAPNLPDDARLTYSMLSDGSFDERAHALVDTWAASDGPDQRAVVVAVPTGSGWIDASAVDGFVSRFDGSVRFLGMQYSDVPSWQAYVRSPDVAGASAIAVLRALDDRSATMAHRPQIYLYGQSLGAIGADAARAWADRTGVDVSGTVLSGAPAGSVESLPDCARRVSIANATDPVADFQASLLWRAPHHASGTRTIGAEPSMRVPWTPVASFVGTALDLAVSLDGPVGSGHHYGVEQGLAVAQMPAGCQTMGPRAAS</sequence>
<dbReference type="EMBL" id="CP128986">
    <property type="protein sequence ID" value="WOC13470.1"/>
    <property type="molecule type" value="Genomic_DNA"/>
</dbReference>
<protein>
    <recommendedName>
        <fullName evidence="2">Alpha/beta-hydrolase catalytic domain-containing protein</fullName>
    </recommendedName>
</protein>
<organism evidence="3">
    <name type="scientific">Gordonia sp. MP11Mi</name>
    <dbReference type="NCBI Taxonomy" id="3022769"/>
    <lineage>
        <taxon>Bacteria</taxon>
        <taxon>Bacillati</taxon>
        <taxon>Actinomycetota</taxon>
        <taxon>Actinomycetes</taxon>
        <taxon>Mycobacteriales</taxon>
        <taxon>Gordoniaceae</taxon>
        <taxon>Gordonia</taxon>
    </lineage>
</organism>
<dbReference type="AlphaFoldDB" id="A0AA97CVV6"/>
<dbReference type="SUPFAM" id="SSF53474">
    <property type="entry name" value="alpha/beta-Hydrolases"/>
    <property type="match status" value="1"/>
</dbReference>
<evidence type="ECO:0000259" key="2">
    <source>
        <dbReference type="Pfam" id="PF10081"/>
    </source>
</evidence>
<reference evidence="3" key="1">
    <citation type="submission" date="2023-06" db="EMBL/GenBank/DDBJ databases">
        <title>Gordonia sp. nov. and Pseudochrobactrum sp. nov., two species isolated from the burying beetle Nicrophorus vespilloides.</title>
        <authorList>
            <person name="Poehlein A."/>
            <person name="Guzman J."/>
            <person name="Daniel R."/>
            <person name="Vilcinskas A."/>
        </authorList>
    </citation>
    <scope>NUCLEOTIDE SEQUENCE</scope>
    <source>
        <strain evidence="3">MP11Mi</strain>
    </source>
</reference>
<gene>
    <name evidence="3" type="ORF">MP11Mi_25710</name>
</gene>
<feature type="domain" description="Alpha/beta-hydrolase catalytic" evidence="2">
    <location>
        <begin position="305"/>
        <end position="378"/>
    </location>
</feature>
<feature type="transmembrane region" description="Helical" evidence="1">
    <location>
        <begin position="7"/>
        <end position="24"/>
    </location>
</feature>
<feature type="transmembrane region" description="Helical" evidence="1">
    <location>
        <begin position="64"/>
        <end position="84"/>
    </location>
</feature>
<feature type="domain" description="Alpha/beta-hydrolase catalytic" evidence="2">
    <location>
        <begin position="158"/>
        <end position="296"/>
    </location>
</feature>
<evidence type="ECO:0000313" key="3">
    <source>
        <dbReference type="EMBL" id="WOC13470.1"/>
    </source>
</evidence>
<keyword evidence="1" id="KW-0472">Membrane</keyword>
<name>A0AA97CVV6_9ACTN</name>
<proteinExistence type="predicted"/>
<dbReference type="InterPro" id="IPR027787">
    <property type="entry name" value="Alpha/beta-hydrolase_catalytic"/>
</dbReference>
<keyword evidence="1" id="KW-1133">Transmembrane helix</keyword>
<dbReference type="Pfam" id="PF10081">
    <property type="entry name" value="Abhydrolase_9"/>
    <property type="match status" value="2"/>
</dbReference>
<keyword evidence="1" id="KW-0812">Transmembrane</keyword>
<feature type="transmembrane region" description="Helical" evidence="1">
    <location>
        <begin position="124"/>
        <end position="143"/>
    </location>
</feature>
<evidence type="ECO:0000256" key="1">
    <source>
        <dbReference type="SAM" id="Phobius"/>
    </source>
</evidence>
<feature type="transmembrane region" description="Helical" evidence="1">
    <location>
        <begin position="96"/>
        <end position="117"/>
    </location>
</feature>
<dbReference type="InterPro" id="IPR029058">
    <property type="entry name" value="AB_hydrolase_fold"/>
</dbReference>
<feature type="transmembrane region" description="Helical" evidence="1">
    <location>
        <begin position="30"/>
        <end position="52"/>
    </location>
</feature>
<accession>A0AA97CVV6</accession>